<accession>A0A090TA64</accession>
<evidence type="ECO:0000259" key="7">
    <source>
        <dbReference type="Pfam" id="PF00892"/>
    </source>
</evidence>
<comment type="caution">
    <text evidence="8">The sequence shown here is derived from an EMBL/GenBank/DDBJ whole genome shotgun (WGS) entry which is preliminary data.</text>
</comment>
<evidence type="ECO:0000256" key="3">
    <source>
        <dbReference type="ARBA" id="ARBA00022692"/>
    </source>
</evidence>
<feature type="transmembrane region" description="Helical" evidence="6">
    <location>
        <begin position="172"/>
        <end position="195"/>
    </location>
</feature>
<dbReference type="PANTHER" id="PTHR42920">
    <property type="entry name" value="OS03G0707200 PROTEIN-RELATED"/>
    <property type="match status" value="1"/>
</dbReference>
<dbReference type="InterPro" id="IPR037185">
    <property type="entry name" value="EmrE-like"/>
</dbReference>
<evidence type="ECO:0000256" key="5">
    <source>
        <dbReference type="ARBA" id="ARBA00023136"/>
    </source>
</evidence>
<keyword evidence="4 6" id="KW-1133">Transmembrane helix</keyword>
<reference evidence="8 9" key="2">
    <citation type="submission" date="2014-09" db="EMBL/GenBank/DDBJ databases">
        <authorList>
            <consortium name="NBRP consortium"/>
            <person name="Sawabe T."/>
            <person name="Meirelles P."/>
            <person name="Nakanishi M."/>
            <person name="Sayaka M."/>
            <person name="Hattori M."/>
            <person name="Ohkuma M."/>
        </authorList>
    </citation>
    <scope>NUCLEOTIDE SEQUENCE [LARGE SCALE GENOMIC DNA]</scope>
    <source>
        <strain evidence="8 9">JCM 19240</strain>
    </source>
</reference>
<evidence type="ECO:0000313" key="8">
    <source>
        <dbReference type="EMBL" id="GAL35614.1"/>
    </source>
</evidence>
<dbReference type="OrthoDB" id="8370318at2"/>
<dbReference type="InterPro" id="IPR000620">
    <property type="entry name" value="EamA_dom"/>
</dbReference>
<reference evidence="8 9" key="1">
    <citation type="submission" date="2014-09" db="EMBL/GenBank/DDBJ databases">
        <title>Vibrio maritimus JCM 19240. (C210) whole genome shotgun sequence.</title>
        <authorList>
            <person name="Sawabe T."/>
            <person name="Meirelles P."/>
            <person name="Nakanishi M."/>
            <person name="Sayaka M."/>
            <person name="Hattori M."/>
            <person name="Ohkuma M."/>
        </authorList>
    </citation>
    <scope>NUCLEOTIDE SEQUENCE [LARGE SCALE GENOMIC DNA]</scope>
    <source>
        <strain evidence="8 9">JCM 19240</strain>
    </source>
</reference>
<feature type="transmembrane region" description="Helical" evidence="6">
    <location>
        <begin position="236"/>
        <end position="257"/>
    </location>
</feature>
<dbReference type="Proteomes" id="UP000029224">
    <property type="component" value="Unassembled WGS sequence"/>
</dbReference>
<proteinExistence type="predicted"/>
<keyword evidence="2" id="KW-1003">Cell membrane</keyword>
<dbReference type="EMBL" id="BBMT01000007">
    <property type="protein sequence ID" value="GAL35614.1"/>
    <property type="molecule type" value="Genomic_DNA"/>
</dbReference>
<feature type="transmembrane region" description="Helical" evidence="6">
    <location>
        <begin position="148"/>
        <end position="165"/>
    </location>
</feature>
<organism evidence="8 9">
    <name type="scientific">Vibrio maritimus</name>
    <dbReference type="NCBI Taxonomy" id="990268"/>
    <lineage>
        <taxon>Bacteria</taxon>
        <taxon>Pseudomonadati</taxon>
        <taxon>Pseudomonadota</taxon>
        <taxon>Gammaproteobacteria</taxon>
        <taxon>Vibrionales</taxon>
        <taxon>Vibrionaceae</taxon>
        <taxon>Vibrio</taxon>
    </lineage>
</organism>
<keyword evidence="5 6" id="KW-0472">Membrane</keyword>
<feature type="transmembrane region" description="Helical" evidence="6">
    <location>
        <begin position="64"/>
        <end position="83"/>
    </location>
</feature>
<feature type="domain" description="EamA" evidence="7">
    <location>
        <begin position="150"/>
        <end position="279"/>
    </location>
</feature>
<dbReference type="InterPro" id="IPR051258">
    <property type="entry name" value="Diverse_Substrate_Transporter"/>
</dbReference>
<dbReference type="Pfam" id="PF00892">
    <property type="entry name" value="EamA"/>
    <property type="match status" value="2"/>
</dbReference>
<evidence type="ECO:0000313" key="9">
    <source>
        <dbReference type="Proteomes" id="UP000029224"/>
    </source>
</evidence>
<protein>
    <submittedName>
        <fullName evidence="8">Metabolite transporter (DMT) superfamily</fullName>
    </submittedName>
</protein>
<gene>
    <name evidence="8" type="ORF">JCM19240_461</name>
</gene>
<evidence type="ECO:0000256" key="6">
    <source>
        <dbReference type="SAM" id="Phobius"/>
    </source>
</evidence>
<dbReference type="PANTHER" id="PTHR42920:SF5">
    <property type="entry name" value="EAMA DOMAIN-CONTAINING PROTEIN"/>
    <property type="match status" value="1"/>
</dbReference>
<dbReference type="GO" id="GO:0005886">
    <property type="term" value="C:plasma membrane"/>
    <property type="evidence" value="ECO:0007669"/>
    <property type="project" value="UniProtKB-SubCell"/>
</dbReference>
<name>A0A090TA64_9VIBR</name>
<comment type="subcellular location">
    <subcellularLocation>
        <location evidence="1">Cell membrane</location>
        <topology evidence="1">Multi-pass membrane protein</topology>
    </subcellularLocation>
</comment>
<feature type="transmembrane region" description="Helical" evidence="6">
    <location>
        <begin position="121"/>
        <end position="142"/>
    </location>
</feature>
<feature type="transmembrane region" description="Helical" evidence="6">
    <location>
        <begin position="35"/>
        <end position="52"/>
    </location>
</feature>
<keyword evidence="3 6" id="KW-0812">Transmembrane</keyword>
<evidence type="ECO:0000256" key="1">
    <source>
        <dbReference type="ARBA" id="ARBA00004651"/>
    </source>
</evidence>
<evidence type="ECO:0000256" key="4">
    <source>
        <dbReference type="ARBA" id="ARBA00022989"/>
    </source>
</evidence>
<feature type="transmembrane region" description="Helical" evidence="6">
    <location>
        <begin position="95"/>
        <end position="114"/>
    </location>
</feature>
<feature type="transmembrane region" description="Helical" evidence="6">
    <location>
        <begin position="263"/>
        <end position="280"/>
    </location>
</feature>
<evidence type="ECO:0000256" key="2">
    <source>
        <dbReference type="ARBA" id="ARBA00022475"/>
    </source>
</evidence>
<dbReference type="AlphaFoldDB" id="A0A090TA64"/>
<sequence>MNVSRRGELLLFAATLCAASGWVTSKYVLYEMPNSMFVAGRFFIAAALLLPFCFQELKHFSWSIFKNLIFVGALLAASINVWVHAVSTTNSLAEGALIMSLAMIIAPLTQWLLLRQKPSSAFWVSLPLATLGMMLLTLKNGWHFDPSLGYFFLSSCLLSAHFVLNKRVSAQLSALPSICIQMFVVAISGGILYVIDGAPSIEVSTSGWLYFALATLLATTMRYLTQTIGQGTTSIATASLIMILEPIWTLLMSVALFGSHLSITDTIGGALILLSLYVYVKLSRRYGN</sequence>
<feature type="domain" description="EamA" evidence="7">
    <location>
        <begin position="6"/>
        <end position="137"/>
    </location>
</feature>
<keyword evidence="9" id="KW-1185">Reference proteome</keyword>
<feature type="transmembrane region" description="Helical" evidence="6">
    <location>
        <begin position="207"/>
        <end position="224"/>
    </location>
</feature>
<dbReference type="SUPFAM" id="SSF103481">
    <property type="entry name" value="Multidrug resistance efflux transporter EmrE"/>
    <property type="match status" value="2"/>
</dbReference>